<accession>A0AAD8V7X3</accession>
<gene>
    <name evidence="1" type="ORF">LY79DRAFT_548709</name>
</gene>
<evidence type="ECO:0000313" key="1">
    <source>
        <dbReference type="EMBL" id="KAK1594875.1"/>
    </source>
</evidence>
<sequence>MSVVYLPYLGSLHSYLPREVFISEPGAPASGAAELAVGVCSKTCIPHAMYLSRNAGRENTSACRLHHGG</sequence>
<evidence type="ECO:0000313" key="2">
    <source>
        <dbReference type="Proteomes" id="UP001230504"/>
    </source>
</evidence>
<proteinExistence type="predicted"/>
<dbReference type="GeneID" id="85441660"/>
<dbReference type="RefSeq" id="XP_060415994.1">
    <property type="nucleotide sequence ID" value="XM_060557420.1"/>
</dbReference>
<organism evidence="1 2">
    <name type="scientific">Colletotrichum navitas</name>
    <dbReference type="NCBI Taxonomy" id="681940"/>
    <lineage>
        <taxon>Eukaryota</taxon>
        <taxon>Fungi</taxon>
        <taxon>Dikarya</taxon>
        <taxon>Ascomycota</taxon>
        <taxon>Pezizomycotina</taxon>
        <taxon>Sordariomycetes</taxon>
        <taxon>Hypocreomycetidae</taxon>
        <taxon>Glomerellales</taxon>
        <taxon>Glomerellaceae</taxon>
        <taxon>Colletotrichum</taxon>
        <taxon>Colletotrichum graminicola species complex</taxon>
    </lineage>
</organism>
<feature type="non-terminal residue" evidence="1">
    <location>
        <position position="69"/>
    </location>
</feature>
<dbReference type="Proteomes" id="UP001230504">
    <property type="component" value="Unassembled WGS sequence"/>
</dbReference>
<name>A0AAD8V7X3_9PEZI</name>
<keyword evidence="2" id="KW-1185">Reference proteome</keyword>
<protein>
    <submittedName>
        <fullName evidence="1">Uncharacterized protein</fullName>
    </submittedName>
</protein>
<dbReference type="AlphaFoldDB" id="A0AAD8V7X3"/>
<comment type="caution">
    <text evidence="1">The sequence shown here is derived from an EMBL/GenBank/DDBJ whole genome shotgun (WGS) entry which is preliminary data.</text>
</comment>
<dbReference type="EMBL" id="JAHLJV010000018">
    <property type="protein sequence ID" value="KAK1594875.1"/>
    <property type="molecule type" value="Genomic_DNA"/>
</dbReference>
<reference evidence="1" key="1">
    <citation type="submission" date="2021-06" db="EMBL/GenBank/DDBJ databases">
        <title>Comparative genomics, transcriptomics and evolutionary studies reveal genomic signatures of adaptation to plant cell wall in hemibiotrophic fungi.</title>
        <authorList>
            <consortium name="DOE Joint Genome Institute"/>
            <person name="Baroncelli R."/>
            <person name="Diaz J.F."/>
            <person name="Benocci T."/>
            <person name="Peng M."/>
            <person name="Battaglia E."/>
            <person name="Haridas S."/>
            <person name="Andreopoulos W."/>
            <person name="Labutti K."/>
            <person name="Pangilinan J."/>
            <person name="Floch G.L."/>
            <person name="Makela M.R."/>
            <person name="Henrissat B."/>
            <person name="Grigoriev I.V."/>
            <person name="Crouch J.A."/>
            <person name="De Vries R.P."/>
            <person name="Sukno S.A."/>
            <person name="Thon M.R."/>
        </authorList>
    </citation>
    <scope>NUCLEOTIDE SEQUENCE</scope>
    <source>
        <strain evidence="1">CBS 125086</strain>
    </source>
</reference>